<feature type="transmembrane region" description="Helical" evidence="11">
    <location>
        <begin position="142"/>
        <end position="165"/>
    </location>
</feature>
<evidence type="ECO:0000256" key="4">
    <source>
        <dbReference type="ARBA" id="ARBA00022725"/>
    </source>
</evidence>
<feature type="domain" description="G-protein coupled receptors family 1 profile" evidence="12">
    <location>
        <begin position="43"/>
        <end position="288"/>
    </location>
</feature>
<dbReference type="InterPro" id="IPR050516">
    <property type="entry name" value="Olfactory_GPCR"/>
</dbReference>
<dbReference type="GO" id="GO:0004984">
    <property type="term" value="F:olfactory receptor activity"/>
    <property type="evidence" value="ECO:0007669"/>
    <property type="project" value="InterPro"/>
</dbReference>
<dbReference type="Pfam" id="PF13853">
    <property type="entry name" value="7tm_4"/>
    <property type="match status" value="1"/>
</dbReference>
<keyword evidence="11" id="KW-0716">Sensory transduction</keyword>
<keyword evidence="3 10" id="KW-0812">Transmembrane</keyword>
<dbReference type="PRINTS" id="PR00245">
    <property type="entry name" value="OLFACTORYR"/>
</dbReference>
<dbReference type="GO" id="GO:0004930">
    <property type="term" value="F:G protein-coupled receptor activity"/>
    <property type="evidence" value="ECO:0007669"/>
    <property type="project" value="UniProtKB-KW"/>
</dbReference>
<evidence type="ECO:0000256" key="2">
    <source>
        <dbReference type="ARBA" id="ARBA00022475"/>
    </source>
</evidence>
<name>A0AAV3B599_PYXAD</name>
<evidence type="ECO:0000313" key="13">
    <source>
        <dbReference type="EMBL" id="DBA30203.1"/>
    </source>
</evidence>
<proteinExistence type="inferred from homology"/>
<dbReference type="EMBL" id="DYDO01000002">
    <property type="protein sequence ID" value="DBA30203.1"/>
    <property type="molecule type" value="Genomic_DNA"/>
</dbReference>
<keyword evidence="8 10" id="KW-0675">Receptor</keyword>
<evidence type="ECO:0000256" key="5">
    <source>
        <dbReference type="ARBA" id="ARBA00022989"/>
    </source>
</evidence>
<dbReference type="Gene3D" id="1.20.1070.10">
    <property type="entry name" value="Rhodopsin 7-helix transmembrane proteins"/>
    <property type="match status" value="1"/>
</dbReference>
<keyword evidence="2 11" id="KW-1003">Cell membrane</keyword>
<feature type="transmembrane region" description="Helical" evidence="11">
    <location>
        <begin position="271"/>
        <end position="290"/>
    </location>
</feature>
<feature type="transmembrane region" description="Helical" evidence="11">
    <location>
        <begin position="62"/>
        <end position="88"/>
    </location>
</feature>
<comment type="similarity">
    <text evidence="10">Belongs to the G-protein coupled receptor 1 family.</text>
</comment>
<protein>
    <recommendedName>
        <fullName evidence="11">Olfactory receptor</fullName>
    </recommendedName>
</protein>
<keyword evidence="14" id="KW-1185">Reference proteome</keyword>
<evidence type="ECO:0000259" key="12">
    <source>
        <dbReference type="PROSITE" id="PS50262"/>
    </source>
</evidence>
<dbReference type="SUPFAM" id="SSF81321">
    <property type="entry name" value="Family A G protein-coupled receptor-like"/>
    <property type="match status" value="1"/>
</dbReference>
<evidence type="ECO:0000256" key="6">
    <source>
        <dbReference type="ARBA" id="ARBA00023040"/>
    </source>
</evidence>
<dbReference type="CDD" id="cd13954">
    <property type="entry name" value="7tmA_OR"/>
    <property type="match status" value="1"/>
</dbReference>
<dbReference type="GO" id="GO:0005886">
    <property type="term" value="C:plasma membrane"/>
    <property type="evidence" value="ECO:0007669"/>
    <property type="project" value="UniProtKB-SubCell"/>
</dbReference>
<evidence type="ECO:0000256" key="3">
    <source>
        <dbReference type="ARBA" id="ARBA00022692"/>
    </source>
</evidence>
<evidence type="ECO:0000256" key="10">
    <source>
        <dbReference type="RuleBase" id="RU000688"/>
    </source>
</evidence>
<feature type="transmembrane region" description="Helical" evidence="11">
    <location>
        <begin position="94"/>
        <end position="122"/>
    </location>
</feature>
<gene>
    <name evidence="13" type="ORF">GDO54_006216</name>
</gene>
<evidence type="ECO:0000256" key="9">
    <source>
        <dbReference type="ARBA" id="ARBA00023224"/>
    </source>
</evidence>
<evidence type="ECO:0000256" key="8">
    <source>
        <dbReference type="ARBA" id="ARBA00023170"/>
    </source>
</evidence>
<dbReference type="Proteomes" id="UP001181693">
    <property type="component" value="Unassembled WGS sequence"/>
</dbReference>
<reference evidence="13" key="1">
    <citation type="thesis" date="2020" institute="ProQuest LLC" country="789 East Eisenhower Parkway, Ann Arbor, MI, USA">
        <title>Comparative Genomics and Chromosome Evolution.</title>
        <authorList>
            <person name="Mudd A.B."/>
        </authorList>
    </citation>
    <scope>NUCLEOTIDE SEQUENCE</scope>
    <source>
        <strain evidence="13">1538</strain>
        <tissue evidence="13">Blood</tissue>
    </source>
</reference>
<keyword evidence="5 11" id="KW-1133">Transmembrane helix</keyword>
<evidence type="ECO:0000256" key="7">
    <source>
        <dbReference type="ARBA" id="ARBA00023136"/>
    </source>
</evidence>
<dbReference type="AlphaFoldDB" id="A0AAV3B599"/>
<feature type="transmembrane region" description="Helical" evidence="11">
    <location>
        <begin position="240"/>
        <end position="259"/>
    </location>
</feature>
<dbReference type="PANTHER" id="PTHR26452">
    <property type="entry name" value="OLFACTORY RECEPTOR"/>
    <property type="match status" value="1"/>
</dbReference>
<dbReference type="PRINTS" id="PR00237">
    <property type="entry name" value="GPCRRHODOPSN"/>
</dbReference>
<dbReference type="InterPro" id="IPR000725">
    <property type="entry name" value="Olfact_rcpt"/>
</dbReference>
<organism evidence="13 14">
    <name type="scientific">Pyxicephalus adspersus</name>
    <name type="common">African bullfrog</name>
    <dbReference type="NCBI Taxonomy" id="30357"/>
    <lineage>
        <taxon>Eukaryota</taxon>
        <taxon>Metazoa</taxon>
        <taxon>Chordata</taxon>
        <taxon>Craniata</taxon>
        <taxon>Vertebrata</taxon>
        <taxon>Euteleostomi</taxon>
        <taxon>Amphibia</taxon>
        <taxon>Batrachia</taxon>
        <taxon>Anura</taxon>
        <taxon>Neobatrachia</taxon>
        <taxon>Ranoidea</taxon>
        <taxon>Pyxicephalidae</taxon>
        <taxon>Pyxicephalinae</taxon>
        <taxon>Pyxicephalus</taxon>
    </lineage>
</organism>
<keyword evidence="4 11" id="KW-0552">Olfaction</keyword>
<feature type="transmembrane region" description="Helical" evidence="11">
    <location>
        <begin position="27"/>
        <end position="50"/>
    </location>
</feature>
<feature type="transmembrane region" description="Helical" evidence="11">
    <location>
        <begin position="205"/>
        <end position="228"/>
    </location>
</feature>
<dbReference type="InterPro" id="IPR000276">
    <property type="entry name" value="GPCR_Rhodpsn"/>
</dbReference>
<keyword evidence="6 10" id="KW-0297">G-protein coupled receptor</keyword>
<evidence type="ECO:0000256" key="1">
    <source>
        <dbReference type="ARBA" id="ARBA00004651"/>
    </source>
</evidence>
<sequence>MSFQGNNDTLKTEFHILAFSASTLGRLLLFCGILLAYFLVISGNLLILTLVNLVSQLQNPMYFFLCNLSLLDILYISTTIPKLLYILYTNDHRMTFVACMFQLFFFISFADSESFLLTAMAFDRYVAICLPLHYSRIMSKNICVLLAFFAWFVGAVNALILTLSVKKLSFPKVNEITNFFCDLKALIHISSSNTGNLSSFVTVDILLVAAFPLLLILTSYMRIILNVLKIQSSFGRQKMFSNCSSHFIVVVLYYGPPLFLYIQSSQYQDKLLSVIFVTVVPMLNPLVYSLRNQDIIRAVKKTINQQKKNIQT</sequence>
<dbReference type="PROSITE" id="PS50262">
    <property type="entry name" value="G_PROTEIN_RECEP_F1_2"/>
    <property type="match status" value="1"/>
</dbReference>
<dbReference type="InterPro" id="IPR017452">
    <property type="entry name" value="GPCR_Rhodpsn_7TM"/>
</dbReference>
<accession>A0AAV3B599</accession>
<dbReference type="PROSITE" id="PS00237">
    <property type="entry name" value="G_PROTEIN_RECEP_F1_1"/>
    <property type="match status" value="1"/>
</dbReference>
<keyword evidence="9 10" id="KW-0807">Transducer</keyword>
<evidence type="ECO:0000313" key="14">
    <source>
        <dbReference type="Proteomes" id="UP001181693"/>
    </source>
</evidence>
<comment type="subcellular location">
    <subcellularLocation>
        <location evidence="1 11">Cell membrane</location>
        <topology evidence="1 11">Multi-pass membrane protein</topology>
    </subcellularLocation>
</comment>
<comment type="caution">
    <text evidence="13">The sequence shown here is derived from an EMBL/GenBank/DDBJ whole genome shotgun (WGS) entry which is preliminary data.</text>
</comment>
<evidence type="ECO:0000256" key="11">
    <source>
        <dbReference type="RuleBase" id="RU363047"/>
    </source>
</evidence>
<dbReference type="FunFam" id="1.20.1070.10:FF:000008">
    <property type="entry name" value="Olfactory receptor"/>
    <property type="match status" value="1"/>
</dbReference>
<keyword evidence="7 11" id="KW-0472">Membrane</keyword>